<gene>
    <name evidence="3" type="ORF">FA15DRAFT_676594</name>
</gene>
<dbReference type="SUPFAM" id="SSF51735">
    <property type="entry name" value="NAD(P)-binding Rossmann-fold domains"/>
    <property type="match status" value="1"/>
</dbReference>
<comment type="similarity">
    <text evidence="1">Belongs to the ornithine cyclodeaminase/mu-crystallin family.</text>
</comment>
<feature type="region of interest" description="Disordered" evidence="2">
    <location>
        <begin position="232"/>
        <end position="269"/>
    </location>
</feature>
<dbReference type="InterPro" id="IPR003462">
    <property type="entry name" value="ODC_Mu_crystall"/>
</dbReference>
<evidence type="ECO:0000256" key="1">
    <source>
        <dbReference type="ARBA" id="ARBA00008903"/>
    </source>
</evidence>
<evidence type="ECO:0000313" key="3">
    <source>
        <dbReference type="EMBL" id="TFK16711.1"/>
    </source>
</evidence>
<dbReference type="PANTHER" id="PTHR13812">
    <property type="entry name" value="KETIMINE REDUCTASE MU-CRYSTALLIN"/>
    <property type="match status" value="1"/>
</dbReference>
<dbReference type="Gene3D" id="3.40.50.720">
    <property type="entry name" value="NAD(P)-binding Rossmann-like Domain"/>
    <property type="match status" value="1"/>
</dbReference>
<dbReference type="Proteomes" id="UP000307440">
    <property type="component" value="Unassembled WGS sequence"/>
</dbReference>
<name>A0A5C3K9T9_COPMA</name>
<feature type="region of interest" description="Disordered" evidence="2">
    <location>
        <begin position="42"/>
        <end position="67"/>
    </location>
</feature>
<dbReference type="Pfam" id="PF02423">
    <property type="entry name" value="OCD_Mu_crystall"/>
    <property type="match status" value="2"/>
</dbReference>
<dbReference type="EMBL" id="ML210663">
    <property type="protein sequence ID" value="TFK16711.1"/>
    <property type="molecule type" value="Genomic_DNA"/>
</dbReference>
<protein>
    <submittedName>
        <fullName evidence="3">NAD(P)-binding protein</fullName>
    </submittedName>
</protein>
<dbReference type="InterPro" id="IPR036291">
    <property type="entry name" value="NAD(P)-bd_dom_sf"/>
</dbReference>
<sequence>MADLLVLSAGDVEKITASFLPLELQVLMAQVFSSLSQFSEGHQAKSSNGAAPPKSLSEPHPTTQTPHRTSIAMENHTALFMPARLSIQPLQGNPGDQTGSTSIKIVSVPRSRGQSGLPATTVVLDEYTGAVKAIVNARKLTALRNAVGSLLSTILVATRYPRRIVAFGAGAQIEAHLHLHLKSFTNVQHVTVINRTFNSRATRLLQHLASTFPNTQFVLHTPADGQTRSWNIDGDSLDVQSPSKEESQASTTAVHDSTTGSPRRSKTEGSLRRADLVICATSSTEPLFPSHWVGNNTHIILIGSYTPNMHEIDSSLVRRSLPLLSQPRDSKTEDYLEDDLRNEPILLVDSRWACSQEAGELIEAQVAPDKMVEIGELLSSSPLSNIPGQLADLNRLKTTREASTPNHEDEASDIRATLGDAEEGTNYWHGPVTIFKSVGVGLQDVMIAKAVVDKAETLGLGQRIVDYDSM</sequence>
<feature type="compositionally biased region" description="Polar residues" evidence="2">
    <location>
        <begin position="238"/>
        <end position="262"/>
    </location>
</feature>
<dbReference type="InterPro" id="IPR023401">
    <property type="entry name" value="ODC_N"/>
</dbReference>
<dbReference type="OrthoDB" id="41492at2759"/>
<accession>A0A5C3K9T9</accession>
<proteinExistence type="inferred from homology"/>
<dbReference type="Gene3D" id="3.30.1780.10">
    <property type="entry name" value="ornithine cyclodeaminase, domain 1"/>
    <property type="match status" value="1"/>
</dbReference>
<evidence type="ECO:0000256" key="2">
    <source>
        <dbReference type="SAM" id="MobiDB-lite"/>
    </source>
</evidence>
<dbReference type="PANTHER" id="PTHR13812:SF19">
    <property type="entry name" value="KETIMINE REDUCTASE MU-CRYSTALLIN"/>
    <property type="match status" value="1"/>
</dbReference>
<organism evidence="3 4">
    <name type="scientific">Coprinopsis marcescibilis</name>
    <name type="common">Agaric fungus</name>
    <name type="synonym">Psathyrella marcescibilis</name>
    <dbReference type="NCBI Taxonomy" id="230819"/>
    <lineage>
        <taxon>Eukaryota</taxon>
        <taxon>Fungi</taxon>
        <taxon>Dikarya</taxon>
        <taxon>Basidiomycota</taxon>
        <taxon>Agaricomycotina</taxon>
        <taxon>Agaricomycetes</taxon>
        <taxon>Agaricomycetidae</taxon>
        <taxon>Agaricales</taxon>
        <taxon>Agaricineae</taxon>
        <taxon>Psathyrellaceae</taxon>
        <taxon>Coprinopsis</taxon>
    </lineage>
</organism>
<dbReference type="GO" id="GO:0005737">
    <property type="term" value="C:cytoplasm"/>
    <property type="evidence" value="ECO:0007669"/>
    <property type="project" value="TreeGrafter"/>
</dbReference>
<dbReference type="AlphaFoldDB" id="A0A5C3K9T9"/>
<dbReference type="STRING" id="230819.A0A5C3K9T9"/>
<reference evidence="3 4" key="1">
    <citation type="journal article" date="2019" name="Nat. Ecol. Evol.">
        <title>Megaphylogeny resolves global patterns of mushroom evolution.</title>
        <authorList>
            <person name="Varga T."/>
            <person name="Krizsan K."/>
            <person name="Foldi C."/>
            <person name="Dima B."/>
            <person name="Sanchez-Garcia M."/>
            <person name="Sanchez-Ramirez S."/>
            <person name="Szollosi G.J."/>
            <person name="Szarkandi J.G."/>
            <person name="Papp V."/>
            <person name="Albert L."/>
            <person name="Andreopoulos W."/>
            <person name="Angelini C."/>
            <person name="Antonin V."/>
            <person name="Barry K.W."/>
            <person name="Bougher N.L."/>
            <person name="Buchanan P."/>
            <person name="Buyck B."/>
            <person name="Bense V."/>
            <person name="Catcheside P."/>
            <person name="Chovatia M."/>
            <person name="Cooper J."/>
            <person name="Damon W."/>
            <person name="Desjardin D."/>
            <person name="Finy P."/>
            <person name="Geml J."/>
            <person name="Haridas S."/>
            <person name="Hughes K."/>
            <person name="Justo A."/>
            <person name="Karasinski D."/>
            <person name="Kautmanova I."/>
            <person name="Kiss B."/>
            <person name="Kocsube S."/>
            <person name="Kotiranta H."/>
            <person name="LaButti K.M."/>
            <person name="Lechner B.E."/>
            <person name="Liimatainen K."/>
            <person name="Lipzen A."/>
            <person name="Lukacs Z."/>
            <person name="Mihaltcheva S."/>
            <person name="Morgado L.N."/>
            <person name="Niskanen T."/>
            <person name="Noordeloos M.E."/>
            <person name="Ohm R.A."/>
            <person name="Ortiz-Santana B."/>
            <person name="Ovrebo C."/>
            <person name="Racz N."/>
            <person name="Riley R."/>
            <person name="Savchenko A."/>
            <person name="Shiryaev A."/>
            <person name="Soop K."/>
            <person name="Spirin V."/>
            <person name="Szebenyi C."/>
            <person name="Tomsovsky M."/>
            <person name="Tulloss R.E."/>
            <person name="Uehling J."/>
            <person name="Grigoriev I.V."/>
            <person name="Vagvolgyi C."/>
            <person name="Papp T."/>
            <person name="Martin F.M."/>
            <person name="Miettinen O."/>
            <person name="Hibbett D.S."/>
            <person name="Nagy L.G."/>
        </authorList>
    </citation>
    <scope>NUCLEOTIDE SEQUENCE [LARGE SCALE GENOMIC DNA]</scope>
    <source>
        <strain evidence="3 4">CBS 121175</strain>
    </source>
</reference>
<keyword evidence="4" id="KW-1185">Reference proteome</keyword>
<evidence type="ECO:0000313" key="4">
    <source>
        <dbReference type="Proteomes" id="UP000307440"/>
    </source>
</evidence>